<name>A0A5C5XJZ0_9PLAN</name>
<dbReference type="Proteomes" id="UP000316095">
    <property type="component" value="Unassembled WGS sequence"/>
</dbReference>
<accession>A0A5C5XJZ0</accession>
<reference evidence="1 2" key="1">
    <citation type="submission" date="2019-02" db="EMBL/GenBank/DDBJ databases">
        <title>Deep-cultivation of Planctomycetes and their phenomic and genomic characterization uncovers novel biology.</title>
        <authorList>
            <person name="Wiegand S."/>
            <person name="Jogler M."/>
            <person name="Boedeker C."/>
            <person name="Pinto D."/>
            <person name="Vollmers J."/>
            <person name="Rivas-Marin E."/>
            <person name="Kohn T."/>
            <person name="Peeters S.H."/>
            <person name="Heuer A."/>
            <person name="Rast P."/>
            <person name="Oberbeckmann S."/>
            <person name="Bunk B."/>
            <person name="Jeske O."/>
            <person name="Meyerdierks A."/>
            <person name="Storesund J.E."/>
            <person name="Kallscheuer N."/>
            <person name="Luecker S."/>
            <person name="Lage O.M."/>
            <person name="Pohl T."/>
            <person name="Merkel B.J."/>
            <person name="Hornburger P."/>
            <person name="Mueller R.-W."/>
            <person name="Bruemmer F."/>
            <person name="Labrenz M."/>
            <person name="Spormann A.M."/>
            <person name="Op Den Camp H."/>
            <person name="Overmann J."/>
            <person name="Amann R."/>
            <person name="Jetten M.S.M."/>
            <person name="Mascher T."/>
            <person name="Medema M.H."/>
            <person name="Devos D.P."/>
            <person name="Kaster A.-K."/>
            <person name="Ovreas L."/>
            <person name="Rohde M."/>
            <person name="Galperin M.Y."/>
            <person name="Jogler C."/>
        </authorList>
    </citation>
    <scope>NUCLEOTIDE SEQUENCE [LARGE SCALE GENOMIC DNA]</scope>
    <source>
        <strain evidence="1 2">Pan54</strain>
    </source>
</reference>
<dbReference type="AlphaFoldDB" id="A0A5C5XJZ0"/>
<comment type="caution">
    <text evidence="1">The sequence shown here is derived from an EMBL/GenBank/DDBJ whole genome shotgun (WGS) entry which is preliminary data.</text>
</comment>
<evidence type="ECO:0000313" key="2">
    <source>
        <dbReference type="Proteomes" id="UP000316095"/>
    </source>
</evidence>
<organism evidence="1 2">
    <name type="scientific">Rubinisphaera italica</name>
    <dbReference type="NCBI Taxonomy" id="2527969"/>
    <lineage>
        <taxon>Bacteria</taxon>
        <taxon>Pseudomonadati</taxon>
        <taxon>Planctomycetota</taxon>
        <taxon>Planctomycetia</taxon>
        <taxon>Planctomycetales</taxon>
        <taxon>Planctomycetaceae</taxon>
        <taxon>Rubinisphaera</taxon>
    </lineage>
</organism>
<dbReference type="EMBL" id="SJPG01000001">
    <property type="protein sequence ID" value="TWT63164.1"/>
    <property type="molecule type" value="Genomic_DNA"/>
</dbReference>
<evidence type="ECO:0000313" key="1">
    <source>
        <dbReference type="EMBL" id="TWT63164.1"/>
    </source>
</evidence>
<sequence>MAYVERFKAILLITPSNEKNRLYHEYVRETEGISRPSVALWPNGSLAPDRIQQQLQMNGFDSQVIKIELSEVEG</sequence>
<protein>
    <submittedName>
        <fullName evidence="1">Uncharacterized protein</fullName>
    </submittedName>
</protein>
<proteinExistence type="predicted"/>
<keyword evidence="2" id="KW-1185">Reference proteome</keyword>
<dbReference type="RefSeq" id="WP_146504942.1">
    <property type="nucleotide sequence ID" value="NZ_SJPG01000001.1"/>
</dbReference>
<gene>
    <name evidence="1" type="ORF">Pan54_39170</name>
</gene>